<evidence type="ECO:0000256" key="4">
    <source>
        <dbReference type="ARBA" id="ARBA00022723"/>
    </source>
</evidence>
<evidence type="ECO:0000256" key="5">
    <source>
        <dbReference type="ARBA" id="ARBA00022793"/>
    </source>
</evidence>
<dbReference type="PROSITE" id="PS00187">
    <property type="entry name" value="TPP_ENZYMES"/>
    <property type="match status" value="1"/>
</dbReference>
<dbReference type="Proteomes" id="UP000183760">
    <property type="component" value="Unassembled WGS sequence"/>
</dbReference>
<dbReference type="GO" id="GO:0030976">
    <property type="term" value="F:thiamine pyrophosphate binding"/>
    <property type="evidence" value="ECO:0007669"/>
    <property type="project" value="InterPro"/>
</dbReference>
<protein>
    <submittedName>
        <fullName evidence="14">Indolepyruvate decarboxylase</fullName>
    </submittedName>
</protein>
<dbReference type="GO" id="GO:0000287">
    <property type="term" value="F:magnesium ion binding"/>
    <property type="evidence" value="ECO:0007669"/>
    <property type="project" value="InterPro"/>
</dbReference>
<dbReference type="Pfam" id="PF02775">
    <property type="entry name" value="TPP_enzyme_C"/>
    <property type="match status" value="1"/>
</dbReference>
<dbReference type="InterPro" id="IPR000399">
    <property type="entry name" value="TPP-bd_CS"/>
</dbReference>
<evidence type="ECO:0000256" key="9">
    <source>
        <dbReference type="PIRSR" id="PIRSR036565-2"/>
    </source>
</evidence>
<dbReference type="PANTHER" id="PTHR43452">
    <property type="entry name" value="PYRUVATE DECARBOXYLASE"/>
    <property type="match status" value="1"/>
</dbReference>
<dbReference type="AlphaFoldDB" id="A0A511TBY3"/>
<feature type="domain" description="Thiamine pyrophosphate enzyme N-terminal TPP-binding" evidence="13">
    <location>
        <begin position="20"/>
        <end position="128"/>
    </location>
</feature>
<dbReference type="InterPro" id="IPR047213">
    <property type="entry name" value="TPP_PYR_PDC_IPDC-like"/>
</dbReference>
<dbReference type="Gene3D" id="3.40.50.970">
    <property type="match status" value="2"/>
</dbReference>
<evidence type="ECO:0000259" key="12">
    <source>
        <dbReference type="Pfam" id="PF02775"/>
    </source>
</evidence>
<dbReference type="InterPro" id="IPR011766">
    <property type="entry name" value="TPP_enzyme_TPP-bd"/>
</dbReference>
<dbReference type="Pfam" id="PF00205">
    <property type="entry name" value="TPP_enzyme_M"/>
    <property type="match status" value="1"/>
</dbReference>
<keyword evidence="16" id="KW-1185">Reference proteome</keyword>
<feature type="binding site" evidence="9">
    <location>
        <position position="491"/>
    </location>
    <ligand>
        <name>Mg(2+)</name>
        <dbReference type="ChEBI" id="CHEBI:18420"/>
    </ligand>
</feature>
<dbReference type="Pfam" id="PF02776">
    <property type="entry name" value="TPP_enzyme_N"/>
    <property type="match status" value="1"/>
</dbReference>
<evidence type="ECO:0000313" key="15">
    <source>
        <dbReference type="EMBL" id="SET77744.1"/>
    </source>
</evidence>
<evidence type="ECO:0000313" key="16">
    <source>
        <dbReference type="Proteomes" id="UP000183760"/>
    </source>
</evidence>
<keyword evidence="14" id="KW-0670">Pyruvate</keyword>
<keyword evidence="4 9" id="KW-0479">Metal-binding</keyword>
<dbReference type="SUPFAM" id="SSF52467">
    <property type="entry name" value="DHS-like NAD/FAD-binding domain"/>
    <property type="match status" value="1"/>
</dbReference>
<comment type="cofactor">
    <cofactor evidence="9">
        <name>Mg(2+)</name>
        <dbReference type="ChEBI" id="CHEBI:18420"/>
    </cofactor>
    <text evidence="9">Binds 1 Mg(2+) per subunit.</text>
</comment>
<evidence type="ECO:0000256" key="8">
    <source>
        <dbReference type="ARBA" id="ARBA00023239"/>
    </source>
</evidence>
<dbReference type="GO" id="GO:0004737">
    <property type="term" value="F:pyruvate decarboxylase activity"/>
    <property type="evidence" value="ECO:0007669"/>
    <property type="project" value="TreeGrafter"/>
</dbReference>
<dbReference type="GO" id="GO:0005829">
    <property type="term" value="C:cytosol"/>
    <property type="evidence" value="ECO:0007669"/>
    <property type="project" value="TreeGrafter"/>
</dbReference>
<evidence type="ECO:0000256" key="1">
    <source>
        <dbReference type="ARBA" id="ARBA00001920"/>
    </source>
</evidence>
<dbReference type="EMBL" id="BJXR01000039">
    <property type="protein sequence ID" value="GEN10648.1"/>
    <property type="molecule type" value="Genomic_DNA"/>
</dbReference>
<organism evidence="14 17">
    <name type="scientific">Myxococcus fulvus</name>
    <dbReference type="NCBI Taxonomy" id="33"/>
    <lineage>
        <taxon>Bacteria</taxon>
        <taxon>Pseudomonadati</taxon>
        <taxon>Myxococcota</taxon>
        <taxon>Myxococcia</taxon>
        <taxon>Myxococcales</taxon>
        <taxon>Cystobacterineae</taxon>
        <taxon>Myxococcaceae</taxon>
        <taxon>Myxococcus</taxon>
    </lineage>
</organism>
<comment type="caution">
    <text evidence="14">The sequence shown here is derived from an EMBL/GenBank/DDBJ whole genome shotgun (WGS) entry which is preliminary data.</text>
</comment>
<evidence type="ECO:0000256" key="7">
    <source>
        <dbReference type="ARBA" id="ARBA00023052"/>
    </source>
</evidence>
<dbReference type="CDD" id="cd02005">
    <property type="entry name" value="TPP_PDC_IPDC"/>
    <property type="match status" value="1"/>
</dbReference>
<comment type="similarity">
    <text evidence="3 10">Belongs to the TPP enzyme family.</text>
</comment>
<dbReference type="OrthoDB" id="2254214at2"/>
<comment type="cofactor">
    <cofactor evidence="2">
        <name>thiamine diphosphate</name>
        <dbReference type="ChEBI" id="CHEBI:58937"/>
    </cofactor>
</comment>
<accession>A0A511TBY3</accession>
<evidence type="ECO:0000256" key="10">
    <source>
        <dbReference type="RuleBase" id="RU362132"/>
    </source>
</evidence>
<feature type="domain" description="Thiamine pyrophosphate enzyme TPP-binding" evidence="12">
    <location>
        <begin position="424"/>
        <end position="560"/>
    </location>
</feature>
<evidence type="ECO:0000256" key="2">
    <source>
        <dbReference type="ARBA" id="ARBA00001964"/>
    </source>
</evidence>
<dbReference type="EMBL" id="FOIB01000003">
    <property type="protein sequence ID" value="SET77744.1"/>
    <property type="molecule type" value="Genomic_DNA"/>
</dbReference>
<dbReference type="FunFam" id="3.40.50.970:FF:000024">
    <property type="entry name" value="Pyruvate decarboxylase isozyme"/>
    <property type="match status" value="1"/>
</dbReference>
<dbReference type="InterPro" id="IPR012001">
    <property type="entry name" value="Thiamin_PyroP_enz_TPP-bd_dom"/>
</dbReference>
<dbReference type="GO" id="GO:0000949">
    <property type="term" value="P:aromatic amino acid family catabolic process to alcohol via Ehrlich pathway"/>
    <property type="evidence" value="ECO:0007669"/>
    <property type="project" value="TreeGrafter"/>
</dbReference>
<keyword evidence="7 10" id="KW-0786">Thiamine pyrophosphate</keyword>
<dbReference type="Proteomes" id="UP000321514">
    <property type="component" value="Unassembled WGS sequence"/>
</dbReference>
<keyword evidence="5" id="KW-0210">Decarboxylase</keyword>
<reference evidence="14 17" key="2">
    <citation type="submission" date="2019-07" db="EMBL/GenBank/DDBJ databases">
        <title>Whole genome shotgun sequence of Myxococcus fulvus NBRC 100333.</title>
        <authorList>
            <person name="Hosoyama A."/>
            <person name="Uohara A."/>
            <person name="Ohji S."/>
            <person name="Ichikawa N."/>
        </authorList>
    </citation>
    <scope>NUCLEOTIDE SEQUENCE [LARGE SCALE GENOMIC DNA]</scope>
    <source>
        <strain evidence="14 17">NBRC 100333</strain>
    </source>
</reference>
<dbReference type="InterPro" id="IPR012000">
    <property type="entry name" value="Thiamin_PyroP_enz_cen_dom"/>
</dbReference>
<dbReference type="CDD" id="cd07038">
    <property type="entry name" value="TPP_PYR_PDC_IPDC_like"/>
    <property type="match status" value="1"/>
</dbReference>
<keyword evidence="8" id="KW-0456">Lyase</keyword>
<dbReference type="InterPro" id="IPR029061">
    <property type="entry name" value="THDP-binding"/>
</dbReference>
<name>A0A511TBY3_MYXFU</name>
<evidence type="ECO:0000313" key="17">
    <source>
        <dbReference type="Proteomes" id="UP000321514"/>
    </source>
</evidence>
<sequence length="592" mass="63838">MRGIAVSHTCTKVQGKTVSVGEYLWLRLQELGVRHVFGVPGDFNLGMLEQLLKQPGMSWVGCCNELNAAYAADGYARLRGIAALATAYGVGELSAVNGLAGAYAERVPVVAITGAPPLSHMQRRSWMHHTLGDGEYGNTLASIAPFTVARAVLTQANAPMEIDRVLRTCLRERRPVYLQLPTDVCFQQVPAPEAPLEREEAVSDRSSLRALLEELVPRLRGARRSVLLVDSDVQRFGLGARVVALAESAGMPIASLSSGRGLIDEAHEAFLGFYGGRLSDPSVREWVDGADCVVGLATRFMDLNTHSFTQRLEPSRFVDLQPTTAALGRAEAPWLPSLHSGLVLGEVLDALREALGGQKRQDFVPRSLRLRAQVATRPAAPVGRSEGPLTHAQLWPALATLLESEDVLVVEAGSPMVGFASTQLPRGVSWVAQPLWCSIGYTLPAVLGTSLAAPERRQVLFIGDGSFLMTAQELSTLLHLKLKPLVFLINNAGYTVERLIVGPESAYNDIPKWNYPAVCDALGAAGQSLTLLIEKPEQLAPVLAEAVRAQRDGRLVFVEVRLAPLDAPAGLAQLGASVYSLSYREDSGLPRF</sequence>
<dbReference type="PIRSF" id="PIRSF036565">
    <property type="entry name" value="Pyruvt_ip_decrb"/>
    <property type="match status" value="1"/>
</dbReference>
<feature type="binding site" evidence="9">
    <location>
        <position position="493"/>
    </location>
    <ligand>
        <name>Mg(2+)</name>
        <dbReference type="ChEBI" id="CHEBI:18420"/>
    </ligand>
</feature>
<reference evidence="15 16" key="1">
    <citation type="submission" date="2016-10" db="EMBL/GenBank/DDBJ databases">
        <authorList>
            <person name="Varghese N."/>
            <person name="Submissions S."/>
        </authorList>
    </citation>
    <scope>NUCLEOTIDE SEQUENCE [LARGE SCALE GENOMIC DNA]</scope>
    <source>
        <strain evidence="15 16">DSM 16525</strain>
    </source>
</reference>
<feature type="binding site" evidence="9">
    <location>
        <position position="464"/>
    </location>
    <ligand>
        <name>Mg(2+)</name>
        <dbReference type="ChEBI" id="CHEBI:18420"/>
    </ligand>
</feature>
<evidence type="ECO:0000256" key="3">
    <source>
        <dbReference type="ARBA" id="ARBA00007812"/>
    </source>
</evidence>
<evidence type="ECO:0000259" key="11">
    <source>
        <dbReference type="Pfam" id="PF00205"/>
    </source>
</evidence>
<gene>
    <name evidence="14" type="ORF">MFU01_56850</name>
    <name evidence="15" type="ORF">SAMN05443572_103180</name>
</gene>
<dbReference type="InterPro" id="IPR012110">
    <property type="entry name" value="PDC/IPDC-like"/>
</dbReference>
<evidence type="ECO:0000259" key="13">
    <source>
        <dbReference type="Pfam" id="PF02776"/>
    </source>
</evidence>
<comment type="cofactor">
    <cofactor evidence="1">
        <name>a metal cation</name>
        <dbReference type="ChEBI" id="CHEBI:25213"/>
    </cofactor>
</comment>
<keyword evidence="6 9" id="KW-0460">Magnesium</keyword>
<proteinExistence type="inferred from homology"/>
<evidence type="ECO:0000313" key="14">
    <source>
        <dbReference type="EMBL" id="GEN10648.1"/>
    </source>
</evidence>
<evidence type="ECO:0000256" key="6">
    <source>
        <dbReference type="ARBA" id="ARBA00022842"/>
    </source>
</evidence>
<feature type="domain" description="Thiamine pyrophosphate enzyme central" evidence="11">
    <location>
        <begin position="212"/>
        <end position="332"/>
    </location>
</feature>
<dbReference type="PANTHER" id="PTHR43452:SF30">
    <property type="entry name" value="PYRUVATE DECARBOXYLASE ISOZYME 1-RELATED"/>
    <property type="match status" value="1"/>
</dbReference>
<dbReference type="InterPro" id="IPR047214">
    <property type="entry name" value="TPP_PDC_IPDC"/>
</dbReference>
<dbReference type="SUPFAM" id="SSF52518">
    <property type="entry name" value="Thiamin diphosphate-binding fold (THDP-binding)"/>
    <property type="match status" value="2"/>
</dbReference>
<dbReference type="InterPro" id="IPR029035">
    <property type="entry name" value="DHS-like_NAD/FAD-binding_dom"/>
</dbReference>
<dbReference type="FunFam" id="3.40.50.970:FF:000019">
    <property type="entry name" value="Pyruvate decarboxylase isozyme"/>
    <property type="match status" value="1"/>
</dbReference>
<dbReference type="STRING" id="1334629.MFUL124B02_24310"/>
<dbReference type="Gene3D" id="3.40.50.1220">
    <property type="entry name" value="TPP-binding domain"/>
    <property type="match status" value="1"/>
</dbReference>